<evidence type="ECO:0000313" key="2">
    <source>
        <dbReference type="Proteomes" id="UP000198598"/>
    </source>
</evidence>
<evidence type="ECO:0000313" key="1">
    <source>
        <dbReference type="EMBL" id="SFE89064.1"/>
    </source>
</evidence>
<dbReference type="RefSeq" id="WP_177236735.1">
    <property type="nucleotide sequence ID" value="NZ_FOLQ01000021.1"/>
</dbReference>
<sequence length="50" mass="5497">MIGLDLRSDKGWKRIEEVVKGFYKVMAQVVIGSSTSRTAIKPASVAVSTW</sequence>
<accession>A0A1I2E7X8</accession>
<organism evidence="1 2">
    <name type="scientific">Spirosoma endophyticum</name>
    <dbReference type="NCBI Taxonomy" id="662367"/>
    <lineage>
        <taxon>Bacteria</taxon>
        <taxon>Pseudomonadati</taxon>
        <taxon>Bacteroidota</taxon>
        <taxon>Cytophagia</taxon>
        <taxon>Cytophagales</taxon>
        <taxon>Cytophagaceae</taxon>
        <taxon>Spirosoma</taxon>
    </lineage>
</organism>
<reference evidence="1 2" key="1">
    <citation type="submission" date="2016-10" db="EMBL/GenBank/DDBJ databases">
        <authorList>
            <person name="de Groot N.N."/>
        </authorList>
    </citation>
    <scope>NUCLEOTIDE SEQUENCE [LARGE SCALE GENOMIC DNA]</scope>
    <source>
        <strain evidence="1 2">DSM 26130</strain>
    </source>
</reference>
<dbReference type="AlphaFoldDB" id="A0A1I2E7X8"/>
<dbReference type="EMBL" id="FOLQ01000021">
    <property type="protein sequence ID" value="SFE89064.1"/>
    <property type="molecule type" value="Genomic_DNA"/>
</dbReference>
<protein>
    <submittedName>
        <fullName evidence="1">Uncharacterized protein</fullName>
    </submittedName>
</protein>
<keyword evidence="2" id="KW-1185">Reference proteome</keyword>
<proteinExistence type="predicted"/>
<dbReference type="Proteomes" id="UP000198598">
    <property type="component" value="Unassembled WGS sequence"/>
</dbReference>
<name>A0A1I2E7X8_9BACT</name>
<gene>
    <name evidence="1" type="ORF">SAMN05216167_12160</name>
</gene>